<dbReference type="EnsemblBacteria" id="ABK77317">
    <property type="protein sequence ID" value="ABK77317"/>
    <property type="gene ID" value="CENSYa_0684"/>
</dbReference>
<dbReference type="AlphaFoldDB" id="A0RVF0"/>
<reference evidence="1 2" key="1">
    <citation type="journal article" date="2006" name="Proc. Natl. Acad. Sci. U.S.A.">
        <title>Genomic analysis of the uncultivated marine crenarchaeote Cenarchaeum symbiosum.</title>
        <authorList>
            <person name="Hallam S.J."/>
            <person name="Konstantinidis K.T."/>
            <person name="Putnam N."/>
            <person name="Schleper C."/>
            <person name="Watanabe Y."/>
            <person name="Sugahara J."/>
            <person name="Preston C."/>
            <person name="de la Torre J."/>
            <person name="Richardson P.M."/>
            <person name="DeLong E.F."/>
        </authorList>
    </citation>
    <scope>NUCLEOTIDE SEQUENCE [LARGE SCALE GENOMIC DNA]</scope>
    <source>
        <strain evidence="2">A</strain>
    </source>
</reference>
<dbReference type="STRING" id="414004.CENSYa_0684"/>
<dbReference type="EMBL" id="DP000238">
    <property type="protein sequence ID" value="ABK77317.1"/>
    <property type="molecule type" value="Genomic_DNA"/>
</dbReference>
<evidence type="ECO:0000313" key="2">
    <source>
        <dbReference type="Proteomes" id="UP000000758"/>
    </source>
</evidence>
<accession>A0RVF0</accession>
<dbReference type="HOGENOM" id="CLU_2091201_0_0_2"/>
<dbReference type="KEGG" id="csy:CENSYa_0684"/>
<protein>
    <submittedName>
        <fullName evidence="1">Uncharacterized protein</fullName>
    </submittedName>
</protein>
<evidence type="ECO:0000313" key="1">
    <source>
        <dbReference type="EMBL" id="ABK77317.1"/>
    </source>
</evidence>
<dbReference type="Proteomes" id="UP000000758">
    <property type="component" value="Chromosome"/>
</dbReference>
<name>A0RVF0_CENSY</name>
<keyword evidence="2" id="KW-1185">Reference proteome</keyword>
<gene>
    <name evidence="1" type="ordered locus">CENSYa_0684</name>
</gene>
<sequence length="116" mass="12328">MGAWITALHEPAESLVVLDGGKTVLDPGRPVYHVVHGAKPPPGAGDCIDPCGCAVFFTLLARCSWRRRDLLGTCMHGVSCRPAGYKEPSAPCLPADCTDSYQLICLNGIWGLTMAC</sequence>
<organism evidence="1 2">
    <name type="scientific">Cenarchaeum symbiosum (strain A)</name>
    <dbReference type="NCBI Taxonomy" id="414004"/>
    <lineage>
        <taxon>Archaea</taxon>
        <taxon>Nitrososphaerota</taxon>
        <taxon>Candidatus Cenarchaeales</taxon>
        <taxon>Candidatus Cenarchaeaceae</taxon>
        <taxon>Candidatus Cenarchaeum</taxon>
    </lineage>
</organism>
<proteinExistence type="predicted"/>